<keyword evidence="4" id="KW-0747">Spliceosome</keyword>
<sequence length="232" mass="26451">MEAAQREGASAPPVQQQLPYTDALPYYDREIESVPDMRERVEQEIEAEKQKMRYDPTTLLPPAYELHGPLAEEIARAQREEKLDALDASRYQLPAPTKGLKAPEEEWAQSVQNAEVQLAYMDGRLKNIELLRRYGPNVWRLHNYDQEAMVELQTRAEKDAQEACSDVNRARKEAQLAIGDKLSTLESRWASLVSKNLAIRAANITAAAETEEYRRRAREIQNELEQLDAATG</sequence>
<dbReference type="Proteomes" id="UP001214603">
    <property type="component" value="Chromosome 7"/>
</dbReference>
<organism evidence="8 9">
    <name type="scientific">Malassezia obtusa</name>
    <dbReference type="NCBI Taxonomy" id="76774"/>
    <lineage>
        <taxon>Eukaryota</taxon>
        <taxon>Fungi</taxon>
        <taxon>Dikarya</taxon>
        <taxon>Basidiomycota</taxon>
        <taxon>Ustilaginomycotina</taxon>
        <taxon>Malasseziomycetes</taxon>
        <taxon>Malasseziales</taxon>
        <taxon>Malasseziaceae</taxon>
        <taxon>Malassezia</taxon>
    </lineage>
</organism>
<dbReference type="PANTHER" id="PTHR13296:SF0">
    <property type="entry name" value="PRE-MRNA-SPLICING FACTOR SPF27"/>
    <property type="match status" value="1"/>
</dbReference>
<dbReference type="EMBL" id="CP119940">
    <property type="protein sequence ID" value="WFD04217.1"/>
    <property type="molecule type" value="Genomic_DNA"/>
</dbReference>
<keyword evidence="6" id="KW-0539">Nucleus</keyword>
<evidence type="ECO:0000256" key="5">
    <source>
        <dbReference type="ARBA" id="ARBA00023187"/>
    </source>
</evidence>
<evidence type="ECO:0000313" key="8">
    <source>
        <dbReference type="EMBL" id="WFD04217.1"/>
    </source>
</evidence>
<dbReference type="GO" id="GO:0071013">
    <property type="term" value="C:catalytic step 2 spliceosome"/>
    <property type="evidence" value="ECO:0007669"/>
    <property type="project" value="TreeGrafter"/>
</dbReference>
<dbReference type="GO" id="GO:0008380">
    <property type="term" value="P:RNA splicing"/>
    <property type="evidence" value="ECO:0007669"/>
    <property type="project" value="UniProtKB-KW"/>
</dbReference>
<dbReference type="Pfam" id="PF05700">
    <property type="entry name" value="BCAS2"/>
    <property type="match status" value="1"/>
</dbReference>
<keyword evidence="5" id="KW-0508">mRNA splicing</keyword>
<reference evidence="8" key="1">
    <citation type="submission" date="2023-03" db="EMBL/GenBank/DDBJ databases">
        <title>Mating type loci evolution in Malassezia.</title>
        <authorList>
            <person name="Coelho M.A."/>
        </authorList>
    </citation>
    <scope>NUCLEOTIDE SEQUENCE</scope>
    <source>
        <strain evidence="8">CBS 7876</strain>
    </source>
</reference>
<dbReference type="GO" id="GO:0071011">
    <property type="term" value="C:precatalytic spliceosome"/>
    <property type="evidence" value="ECO:0007669"/>
    <property type="project" value="TreeGrafter"/>
</dbReference>
<gene>
    <name evidence="8" type="ORF">MOBT1_002922</name>
</gene>
<keyword evidence="3" id="KW-0507">mRNA processing</keyword>
<comment type="subcellular location">
    <subcellularLocation>
        <location evidence="1">Nucleus</location>
    </subcellularLocation>
</comment>
<dbReference type="AlphaFoldDB" id="A0AAF0IT48"/>
<name>A0AAF0IT48_9BASI</name>
<evidence type="ECO:0000256" key="3">
    <source>
        <dbReference type="ARBA" id="ARBA00022664"/>
    </source>
</evidence>
<evidence type="ECO:0000256" key="6">
    <source>
        <dbReference type="ARBA" id="ARBA00023242"/>
    </source>
</evidence>
<dbReference type="PANTHER" id="PTHR13296">
    <property type="entry name" value="BCAS2 PROTEIN"/>
    <property type="match status" value="1"/>
</dbReference>
<comment type="similarity">
    <text evidence="2">Belongs to the SPF27 family.</text>
</comment>
<evidence type="ECO:0000256" key="2">
    <source>
        <dbReference type="ARBA" id="ARBA00010788"/>
    </source>
</evidence>
<dbReference type="GO" id="GO:0006397">
    <property type="term" value="P:mRNA processing"/>
    <property type="evidence" value="ECO:0007669"/>
    <property type="project" value="UniProtKB-KW"/>
</dbReference>
<evidence type="ECO:0000313" key="9">
    <source>
        <dbReference type="Proteomes" id="UP001214603"/>
    </source>
</evidence>
<proteinExistence type="inferred from homology"/>
<dbReference type="GO" id="GO:0000974">
    <property type="term" value="C:Prp19 complex"/>
    <property type="evidence" value="ECO:0007669"/>
    <property type="project" value="TreeGrafter"/>
</dbReference>
<evidence type="ECO:0008006" key="10">
    <source>
        <dbReference type="Google" id="ProtNLM"/>
    </source>
</evidence>
<accession>A0AAF0IT48</accession>
<evidence type="ECO:0000256" key="1">
    <source>
        <dbReference type="ARBA" id="ARBA00004123"/>
    </source>
</evidence>
<evidence type="ECO:0000256" key="4">
    <source>
        <dbReference type="ARBA" id="ARBA00022728"/>
    </source>
</evidence>
<protein>
    <recommendedName>
        <fullName evidence="10">Pre-mRNA-splicing factor SPF27</fullName>
    </recommendedName>
</protein>
<keyword evidence="9" id="KW-1185">Reference proteome</keyword>
<feature type="region of interest" description="Disordered" evidence="7">
    <location>
        <begin position="1"/>
        <end position="24"/>
    </location>
</feature>
<dbReference type="InterPro" id="IPR008409">
    <property type="entry name" value="SPF27"/>
</dbReference>
<evidence type="ECO:0000256" key="7">
    <source>
        <dbReference type="SAM" id="MobiDB-lite"/>
    </source>
</evidence>